<gene>
    <name evidence="1" type="ORF">ILUMI_12509</name>
</gene>
<accession>A0A8K0GBQ4</accession>
<evidence type="ECO:0000313" key="1">
    <source>
        <dbReference type="EMBL" id="KAF2893654.1"/>
    </source>
</evidence>
<protein>
    <submittedName>
        <fullName evidence="1">Uncharacterized protein</fullName>
    </submittedName>
</protein>
<evidence type="ECO:0000313" key="2">
    <source>
        <dbReference type="Proteomes" id="UP000801492"/>
    </source>
</evidence>
<reference evidence="1" key="1">
    <citation type="submission" date="2019-08" db="EMBL/GenBank/DDBJ databases">
        <title>The genome of the North American firefly Photinus pyralis.</title>
        <authorList>
            <consortium name="Photinus pyralis genome working group"/>
            <person name="Fallon T.R."/>
            <person name="Sander Lower S.E."/>
            <person name="Weng J.-K."/>
        </authorList>
    </citation>
    <scope>NUCLEOTIDE SEQUENCE</scope>
    <source>
        <strain evidence="1">TRF0915ILg1</strain>
        <tissue evidence="1">Whole body</tissue>
    </source>
</reference>
<comment type="caution">
    <text evidence="1">The sequence shown here is derived from an EMBL/GenBank/DDBJ whole genome shotgun (WGS) entry which is preliminary data.</text>
</comment>
<dbReference type="AlphaFoldDB" id="A0A8K0GBQ4"/>
<dbReference type="Proteomes" id="UP000801492">
    <property type="component" value="Unassembled WGS sequence"/>
</dbReference>
<sequence>MSSTHQNEVKLEGGNVVIEMLRRNCEDIETTHALSCQVANILQNEFLISELSRLLCILFEKPYNVKNDMGSVTAWMESECAEYLYKVTIFCIFVVTNNTHGA</sequence>
<keyword evidence="2" id="KW-1185">Reference proteome</keyword>
<name>A0A8K0GBQ4_IGNLU</name>
<proteinExistence type="predicted"/>
<dbReference type="EMBL" id="VTPC01007781">
    <property type="protein sequence ID" value="KAF2893654.1"/>
    <property type="molecule type" value="Genomic_DNA"/>
</dbReference>
<organism evidence="1 2">
    <name type="scientific">Ignelater luminosus</name>
    <name type="common">Cucubano</name>
    <name type="synonym">Pyrophorus luminosus</name>
    <dbReference type="NCBI Taxonomy" id="2038154"/>
    <lineage>
        <taxon>Eukaryota</taxon>
        <taxon>Metazoa</taxon>
        <taxon>Ecdysozoa</taxon>
        <taxon>Arthropoda</taxon>
        <taxon>Hexapoda</taxon>
        <taxon>Insecta</taxon>
        <taxon>Pterygota</taxon>
        <taxon>Neoptera</taxon>
        <taxon>Endopterygota</taxon>
        <taxon>Coleoptera</taxon>
        <taxon>Polyphaga</taxon>
        <taxon>Elateriformia</taxon>
        <taxon>Elateroidea</taxon>
        <taxon>Elateridae</taxon>
        <taxon>Agrypninae</taxon>
        <taxon>Pyrophorini</taxon>
        <taxon>Ignelater</taxon>
    </lineage>
</organism>